<evidence type="ECO:0000256" key="3">
    <source>
        <dbReference type="ARBA" id="ARBA00022452"/>
    </source>
</evidence>
<evidence type="ECO:0000256" key="1">
    <source>
        <dbReference type="ARBA" id="ARBA00004571"/>
    </source>
</evidence>
<dbReference type="InterPro" id="IPR012910">
    <property type="entry name" value="Plug_dom"/>
</dbReference>
<dbReference type="SUPFAM" id="SSF49464">
    <property type="entry name" value="Carboxypeptidase regulatory domain-like"/>
    <property type="match status" value="1"/>
</dbReference>
<organism evidence="10 11">
    <name type="scientific">Prevotella illustrans</name>
    <dbReference type="NCBI Taxonomy" id="2800387"/>
    <lineage>
        <taxon>Bacteria</taxon>
        <taxon>Pseudomonadati</taxon>
        <taxon>Bacteroidota</taxon>
        <taxon>Bacteroidia</taxon>
        <taxon>Bacteroidales</taxon>
        <taxon>Prevotellaceae</taxon>
        <taxon>Prevotella</taxon>
    </lineage>
</organism>
<dbReference type="InterPro" id="IPR023996">
    <property type="entry name" value="TonB-dep_OMP_SusC/RagA"/>
</dbReference>
<reference evidence="10 11" key="1">
    <citation type="submission" date="2021-01" db="EMBL/GenBank/DDBJ databases">
        <title>Prevotella A2931 sp. nov.</title>
        <authorList>
            <person name="Buhl M."/>
            <person name="Oberhettinger P."/>
        </authorList>
    </citation>
    <scope>NUCLEOTIDE SEQUENCE [LARGE SCALE GENOMIC DNA]</scope>
    <source>
        <strain evidence="10 11">A2931</strain>
    </source>
</reference>
<evidence type="ECO:0000256" key="4">
    <source>
        <dbReference type="ARBA" id="ARBA00022692"/>
    </source>
</evidence>
<comment type="subcellular location">
    <subcellularLocation>
        <location evidence="1 8">Cell outer membrane</location>
        <topology evidence="1 8">Multi-pass membrane protein</topology>
    </subcellularLocation>
</comment>
<dbReference type="InterPro" id="IPR039426">
    <property type="entry name" value="TonB-dep_rcpt-like"/>
</dbReference>
<dbReference type="NCBIfam" id="TIGR04057">
    <property type="entry name" value="SusC_RagA_signa"/>
    <property type="match status" value="1"/>
</dbReference>
<dbReference type="Gene3D" id="2.40.170.20">
    <property type="entry name" value="TonB-dependent receptor, beta-barrel domain"/>
    <property type="match status" value="1"/>
</dbReference>
<evidence type="ECO:0000256" key="7">
    <source>
        <dbReference type="ARBA" id="ARBA00023237"/>
    </source>
</evidence>
<comment type="similarity">
    <text evidence="8">Belongs to the TonB-dependent receptor family.</text>
</comment>
<comment type="caution">
    <text evidence="10">The sequence shown here is derived from an EMBL/GenBank/DDBJ whole genome shotgun (WGS) entry which is preliminary data.</text>
</comment>
<accession>A0ABS3M7V5</accession>
<evidence type="ECO:0000313" key="11">
    <source>
        <dbReference type="Proteomes" id="UP000664265"/>
    </source>
</evidence>
<sequence length="1122" mass="124501">MNENTSNENVGNTECGLACHAPIGRPVCIGLLLSALLLLSVPLSAQEVAVKRKVKSMKELIGQIEKQTGYLFIYDENEEALAHEPAVKTFKGDMRKLLSLLLDGTEIDYTIEGKHVILTRKSPANKPVRQPVVKRKVRGVVKDALGEPLVGCTVTLKGTKTATVTDVNGGYSIEAPAENGRLEFSFLGFRSQEISVGARNEINVTLEEDLKKLNEVVVVGYGTQRKALVTNAISTFKPNEGNLRPVLFANELLQGRVAGVTVSPGSGNLGSGERMSIRGAASLSASNEPLYVVDGVPILNGNASLFNMGESLSSMAVLNISDIESIEVLKDAASAAIYGSRATNGVVLITTKSGREGRTDVRLNVSSGISRFANKGRVKYADSDLYVEVFNDGVARYNRQNDLAVGSKGYIVPISNPFQNLPDTDWLDLITRIAFSYNADLSFSGGNQKTKFYVGANYNNQEGIIKTNQVTKINLKSKISYAMTPWLTIGANMSGNYMRNNRVPGANIGSTILARAMEQRPFDRPYKPNGEYYVGGTDELTRHNPLQILNEETTYVDLYRFLGIFHADFKFNRFKLHNSLNTDVGYTYDYVYYNANHPYGAGGGRIAEYNRFERNILVENVVSYDNQFGNMEFGAMLGHSFQKSFTRTSFIDGRGFPSPMFDVLSTAAEIHDATGGVSEYAIDSYFGRISLSYLDRYVLNATLRSDGSSRFAPSHRYGYFPSISFGWNVSKESFWLFPQTDLKFRLSYGKTGNQDGIGNYGWRSLMSGGQNYQNKSGIAISSLGNTTLTWETADQYNAGFDLAFWNGKLNMTFDAYLKNTNNLLYLMPLHGTTGFTGMMNNIGSMRNYGIEFSVNGHLNIGKLAWTSSFNISYNRNKLTKLLGNDLLPIGDNRALKVGKGLGSFYLFKMEGIYQYDGEVPQPQYDLGVRAGDVKYEDVDHNGIINDFDRQLVGSSSPDVFGGWNNTFRYKGFQLDVFFTYMLGNDVYAEWKRLAARPGQKWAITEDVAKNRWTGPGSTNKYPRAVHTLNAFNVKNSTRFLEDGSFVRLRSLILSYSFPMSLLTKIHLKGLRVYMQGDNLLLFSKYSGWDPEVSKNLDPRFMGMDAYGVPPSKTINFGVNLQI</sequence>
<evidence type="ECO:0000256" key="2">
    <source>
        <dbReference type="ARBA" id="ARBA00022448"/>
    </source>
</evidence>
<evidence type="ECO:0000256" key="6">
    <source>
        <dbReference type="ARBA" id="ARBA00023136"/>
    </source>
</evidence>
<proteinExistence type="inferred from homology"/>
<dbReference type="Gene3D" id="2.170.130.10">
    <property type="entry name" value="TonB-dependent receptor, plug domain"/>
    <property type="match status" value="1"/>
</dbReference>
<dbReference type="PANTHER" id="PTHR30069:SF29">
    <property type="entry name" value="HEMOGLOBIN AND HEMOGLOBIN-HAPTOGLOBIN-BINDING PROTEIN 1-RELATED"/>
    <property type="match status" value="1"/>
</dbReference>
<dbReference type="InterPro" id="IPR023997">
    <property type="entry name" value="TonB-dep_OMP_SusC/RagA_CS"/>
</dbReference>
<dbReference type="Pfam" id="PF07715">
    <property type="entry name" value="Plug"/>
    <property type="match status" value="1"/>
</dbReference>
<protein>
    <submittedName>
        <fullName evidence="10">TonB-dependent receptor</fullName>
    </submittedName>
</protein>
<evidence type="ECO:0000256" key="5">
    <source>
        <dbReference type="ARBA" id="ARBA00022729"/>
    </source>
</evidence>
<dbReference type="EMBL" id="JAERMS010000046">
    <property type="protein sequence ID" value="MBO1364268.1"/>
    <property type="molecule type" value="Genomic_DNA"/>
</dbReference>
<keyword evidence="4 8" id="KW-0812">Transmembrane</keyword>
<name>A0ABS3M7V5_9BACT</name>
<keyword evidence="6 8" id="KW-0472">Membrane</keyword>
<dbReference type="PROSITE" id="PS52016">
    <property type="entry name" value="TONB_DEPENDENT_REC_3"/>
    <property type="match status" value="1"/>
</dbReference>
<dbReference type="Gene3D" id="2.60.40.1120">
    <property type="entry name" value="Carboxypeptidase-like, regulatory domain"/>
    <property type="match status" value="1"/>
</dbReference>
<keyword evidence="10" id="KW-0675">Receptor</keyword>
<keyword evidence="5" id="KW-0732">Signal</keyword>
<dbReference type="PANTHER" id="PTHR30069">
    <property type="entry name" value="TONB-DEPENDENT OUTER MEMBRANE RECEPTOR"/>
    <property type="match status" value="1"/>
</dbReference>
<dbReference type="RefSeq" id="WP_199222652.1">
    <property type="nucleotide sequence ID" value="NZ_JAERMS010000046.1"/>
</dbReference>
<evidence type="ECO:0000259" key="9">
    <source>
        <dbReference type="Pfam" id="PF07715"/>
    </source>
</evidence>
<dbReference type="InterPro" id="IPR036942">
    <property type="entry name" value="Beta-barrel_TonB_sf"/>
</dbReference>
<dbReference type="InterPro" id="IPR037066">
    <property type="entry name" value="Plug_dom_sf"/>
</dbReference>
<evidence type="ECO:0000256" key="8">
    <source>
        <dbReference type="PROSITE-ProRule" id="PRU01360"/>
    </source>
</evidence>
<dbReference type="SUPFAM" id="SSF56935">
    <property type="entry name" value="Porins"/>
    <property type="match status" value="1"/>
</dbReference>
<keyword evidence="3 8" id="KW-1134">Transmembrane beta strand</keyword>
<feature type="domain" description="TonB-dependent receptor plug" evidence="9">
    <location>
        <begin position="230"/>
        <end position="346"/>
    </location>
</feature>
<dbReference type="Pfam" id="PF13715">
    <property type="entry name" value="CarbopepD_reg_2"/>
    <property type="match status" value="1"/>
</dbReference>
<dbReference type="InterPro" id="IPR008969">
    <property type="entry name" value="CarboxyPept-like_regulatory"/>
</dbReference>
<evidence type="ECO:0000313" key="10">
    <source>
        <dbReference type="EMBL" id="MBO1364268.1"/>
    </source>
</evidence>
<keyword evidence="7 8" id="KW-0998">Cell outer membrane</keyword>
<gene>
    <name evidence="10" type="ORF">JHU38_10920</name>
</gene>
<keyword evidence="11" id="KW-1185">Reference proteome</keyword>
<dbReference type="NCBIfam" id="TIGR04056">
    <property type="entry name" value="OMP_RagA_SusC"/>
    <property type="match status" value="1"/>
</dbReference>
<dbReference type="Proteomes" id="UP000664265">
    <property type="component" value="Unassembled WGS sequence"/>
</dbReference>
<keyword evidence="2 8" id="KW-0813">Transport</keyword>